<reference evidence="1" key="1">
    <citation type="journal article" date="2021" name="Mol. Plant Microbe Interact.">
        <title>Complete Genome Sequence of the Plant-Pathogenic Fungus Colletotrichum lupini.</title>
        <authorList>
            <person name="Baroncelli R."/>
            <person name="Pensec F."/>
            <person name="Da Lio D."/>
            <person name="Boufleur T."/>
            <person name="Vicente I."/>
            <person name="Sarrocco S."/>
            <person name="Picot A."/>
            <person name="Baraldi E."/>
            <person name="Sukno S."/>
            <person name="Thon M."/>
            <person name="Le Floch G."/>
        </authorList>
    </citation>
    <scope>NUCLEOTIDE SEQUENCE</scope>
    <source>
        <strain evidence="1">IMI 504893</strain>
    </source>
</reference>
<organism evidence="1 2">
    <name type="scientific">Colletotrichum lupini</name>
    <dbReference type="NCBI Taxonomy" id="145971"/>
    <lineage>
        <taxon>Eukaryota</taxon>
        <taxon>Fungi</taxon>
        <taxon>Dikarya</taxon>
        <taxon>Ascomycota</taxon>
        <taxon>Pezizomycotina</taxon>
        <taxon>Sordariomycetes</taxon>
        <taxon>Hypocreomycetidae</taxon>
        <taxon>Glomerellales</taxon>
        <taxon>Glomerellaceae</taxon>
        <taxon>Colletotrichum</taxon>
        <taxon>Colletotrichum acutatum species complex</taxon>
    </lineage>
</organism>
<accession>A0A9Q8T1Q6</accession>
<dbReference type="RefSeq" id="XP_049149267.1">
    <property type="nucleotide sequence ID" value="XM_049292121.1"/>
</dbReference>
<evidence type="ECO:0000313" key="2">
    <source>
        <dbReference type="Proteomes" id="UP000830671"/>
    </source>
</evidence>
<proteinExistence type="predicted"/>
<protein>
    <submittedName>
        <fullName evidence="1">Uncharacterized protein</fullName>
    </submittedName>
</protein>
<gene>
    <name evidence="1" type="ORF">CLUP02_13177</name>
</gene>
<dbReference type="AlphaFoldDB" id="A0A9Q8T1Q6"/>
<dbReference type="GeneID" id="73347131"/>
<evidence type="ECO:0000313" key="1">
    <source>
        <dbReference type="EMBL" id="UQC87659.1"/>
    </source>
</evidence>
<name>A0A9Q8T1Q6_9PEZI</name>
<keyword evidence="2" id="KW-1185">Reference proteome</keyword>
<dbReference type="EMBL" id="CP019479">
    <property type="protein sequence ID" value="UQC87659.1"/>
    <property type="molecule type" value="Genomic_DNA"/>
</dbReference>
<sequence>MSPSNGDVAVENAYSVLPWCVENTGLISTMKLKGASWSSKVLQISTSLHAILLRVVNMSGQTRSVIRDGNQKVDFAIARSNHAATPAMYAQPLVRRCTSFLANTHTTMVMLYIESGRFSNLIFGSFVTCYRMNIARSHSKLDSVLRIYRYITWMTTWLHKFRFKSTNDLVQIIFIVPLSRREGRMEKWISCNTKLTLQTFRSPQGPIA</sequence>
<dbReference type="KEGG" id="clup:CLUP02_13177"/>
<dbReference type="Proteomes" id="UP000830671">
    <property type="component" value="Chromosome 7"/>
</dbReference>